<organism evidence="10 11">
    <name type="scientific">Thermotoga neapolitana (strain ATCC 49049 / DSM 4359 / NBRC 107923 / NS-E)</name>
    <dbReference type="NCBI Taxonomy" id="309803"/>
    <lineage>
        <taxon>Bacteria</taxon>
        <taxon>Thermotogati</taxon>
        <taxon>Thermotogota</taxon>
        <taxon>Thermotogae</taxon>
        <taxon>Thermotogales</taxon>
        <taxon>Thermotogaceae</taxon>
        <taxon>Thermotoga</taxon>
    </lineage>
</organism>
<dbReference type="AlphaFoldDB" id="B9KAF6"/>
<evidence type="ECO:0000256" key="6">
    <source>
        <dbReference type="PIRSR" id="PIRSR038994-1"/>
    </source>
</evidence>
<dbReference type="CDD" id="cd00854">
    <property type="entry name" value="NagA"/>
    <property type="match status" value="1"/>
</dbReference>
<dbReference type="InterPro" id="IPR032466">
    <property type="entry name" value="Metal_Hydrolase"/>
</dbReference>
<evidence type="ECO:0000259" key="9">
    <source>
        <dbReference type="Pfam" id="PF01979"/>
    </source>
</evidence>
<gene>
    <name evidence="10" type="ordered locus">CTN_1763</name>
</gene>
<feature type="binding site" evidence="7">
    <location>
        <position position="211"/>
    </location>
    <ligand>
        <name>substrate</name>
    </ligand>
</feature>
<feature type="binding site" evidence="7">
    <location>
        <position position="235"/>
    </location>
    <ligand>
        <name>substrate</name>
    </ligand>
</feature>
<dbReference type="GO" id="GO:0046872">
    <property type="term" value="F:metal ion binding"/>
    <property type="evidence" value="ECO:0007669"/>
    <property type="project" value="UniProtKB-KW"/>
</dbReference>
<dbReference type="InterPro" id="IPR006680">
    <property type="entry name" value="Amidohydro-rel"/>
</dbReference>
<keyword evidence="4 5" id="KW-0119">Carbohydrate metabolism</keyword>
<dbReference type="SUPFAM" id="SSF51556">
    <property type="entry name" value="Metallo-dependent hydrolases"/>
    <property type="match status" value="1"/>
</dbReference>
<name>B9KAF6_THENN</name>
<feature type="binding site" evidence="7">
    <location>
        <begin position="203"/>
        <end position="204"/>
    </location>
    <ligand>
        <name>substrate</name>
    </ligand>
</feature>
<dbReference type="EMBL" id="CP000916">
    <property type="protein sequence ID" value="ACM23939.1"/>
    <property type="molecule type" value="Genomic_DNA"/>
</dbReference>
<dbReference type="PANTHER" id="PTHR11113">
    <property type="entry name" value="N-ACETYLGLUCOSAMINE-6-PHOSPHATE DEACETYLASE"/>
    <property type="match status" value="1"/>
</dbReference>
<feature type="domain" description="Amidohydrolase-related" evidence="9">
    <location>
        <begin position="43"/>
        <end position="363"/>
    </location>
</feature>
<evidence type="ECO:0000256" key="8">
    <source>
        <dbReference type="PIRSR" id="PIRSR038994-3"/>
    </source>
</evidence>
<comment type="cofactor">
    <cofactor evidence="8">
        <name>a divalent metal cation</name>
        <dbReference type="ChEBI" id="CHEBI:60240"/>
    </cofactor>
    <text evidence="8">Binds 1 divalent metal cation per subunit.</text>
</comment>
<dbReference type="InterPro" id="IPR003764">
    <property type="entry name" value="GlcNAc_6-P_deAcase"/>
</dbReference>
<accession>B9KAF6</accession>
<feature type="binding site" evidence="7">
    <location>
        <position position="129"/>
    </location>
    <ligand>
        <name>substrate</name>
    </ligand>
</feature>
<evidence type="ECO:0000256" key="4">
    <source>
        <dbReference type="ARBA" id="ARBA00023277"/>
    </source>
</evidence>
<evidence type="ECO:0000313" key="10">
    <source>
        <dbReference type="EMBL" id="ACM23939.1"/>
    </source>
</evidence>
<dbReference type="Pfam" id="PF01979">
    <property type="entry name" value="Amidohydro_1"/>
    <property type="match status" value="1"/>
</dbReference>
<feature type="binding site" evidence="8">
    <location>
        <position position="118"/>
    </location>
    <ligand>
        <name>Zn(2+)</name>
        <dbReference type="ChEBI" id="CHEBI:29105"/>
    </ligand>
</feature>
<evidence type="ECO:0000313" key="11">
    <source>
        <dbReference type="Proteomes" id="UP000000445"/>
    </source>
</evidence>
<dbReference type="eggNOG" id="COG1820">
    <property type="taxonomic scope" value="Bacteria"/>
</dbReference>
<keyword evidence="3 5" id="KW-0378">Hydrolase</keyword>
<dbReference type="STRING" id="309803.CTN_1763"/>
<dbReference type="InterPro" id="IPR011059">
    <property type="entry name" value="Metal-dep_hydrolase_composite"/>
</dbReference>
<dbReference type="Gene3D" id="2.30.40.10">
    <property type="entry name" value="Urease, subunit C, domain 1"/>
    <property type="match status" value="1"/>
</dbReference>
<dbReference type="PIRSF" id="PIRSF038994">
    <property type="entry name" value="NagA"/>
    <property type="match status" value="1"/>
</dbReference>
<dbReference type="Gene3D" id="3.20.20.140">
    <property type="entry name" value="Metal-dependent hydrolases"/>
    <property type="match status" value="1"/>
</dbReference>
<sequence>MFFMVIERVLIVDPVDGEFTGDVEVDDGKICRIRKRECTPRGILMPGFVDPHIHGVMGADTMNCDFERMEEFLYSQGVTTFLATTVSTSLEKMKEILGKARDYIFKNPETSLFGVHLEGPYISREKKGAHSEKYIRTPSKEELKEIDLPAKVLTFAPEIENSAILLELLEKAIVLSAGHSNATFEEFMKFYREGVKRITHFPNALRTLHHREVGIMGAGLLLDDVKVELICDGVHLSKEMVKLVYRVKGAGGIILITDSISTAGFKEGTTTLGDLVVKVKEDVPRLEDGTLAGSTLFFSNAVKNFQRFTGASLKELAIVSSYNACLEFGLADRGRIKEGMKADLVLLDEDLNVLMTVKSGDTVFSA</sequence>
<protein>
    <submittedName>
        <fullName evidence="10">N-acetylglucosamine-6-phosphate deacetylase</fullName>
    </submittedName>
</protein>
<dbReference type="PANTHER" id="PTHR11113:SF14">
    <property type="entry name" value="N-ACETYLGLUCOSAMINE-6-PHOSPHATE DEACETYLASE"/>
    <property type="match status" value="1"/>
</dbReference>
<evidence type="ECO:0000256" key="5">
    <source>
        <dbReference type="PIRNR" id="PIRNR038994"/>
    </source>
</evidence>
<dbReference type="SUPFAM" id="SSF51338">
    <property type="entry name" value="Composite domain of metallo-dependent hydrolases"/>
    <property type="match status" value="2"/>
</dbReference>
<dbReference type="KEGG" id="tna:CTN_1763"/>
<evidence type="ECO:0000256" key="2">
    <source>
        <dbReference type="ARBA" id="ARBA00022723"/>
    </source>
</evidence>
<dbReference type="GO" id="GO:0006046">
    <property type="term" value="P:N-acetylglucosamine catabolic process"/>
    <property type="evidence" value="ECO:0007669"/>
    <property type="project" value="TreeGrafter"/>
</dbReference>
<feature type="binding site" evidence="8">
    <location>
        <position position="179"/>
    </location>
    <ligand>
        <name>Zn(2+)</name>
        <dbReference type="ChEBI" id="CHEBI:29105"/>
    </ligand>
</feature>
<comment type="similarity">
    <text evidence="1 5">Belongs to the metallo-dependent hydrolases superfamily. NagA family.</text>
</comment>
<evidence type="ECO:0000256" key="1">
    <source>
        <dbReference type="ARBA" id="ARBA00010716"/>
    </source>
</evidence>
<dbReference type="HOGENOM" id="CLU_032482_2_1_0"/>
<evidence type="ECO:0000256" key="3">
    <source>
        <dbReference type="ARBA" id="ARBA00022801"/>
    </source>
</evidence>
<feature type="active site" description="Proton donor/acceptor" evidence="6">
    <location>
        <position position="258"/>
    </location>
</feature>
<proteinExistence type="inferred from homology"/>
<reference evidence="10 11" key="1">
    <citation type="journal article" date="2009" name="Biosci. Biotechnol. Biochem.">
        <title>WeGAS: a web-based microbial genome annotation system.</title>
        <authorList>
            <person name="Lee D."/>
            <person name="Seo H."/>
            <person name="Park C."/>
            <person name="Park K."/>
        </authorList>
    </citation>
    <scope>NUCLEOTIDE SEQUENCE [LARGE SCALE GENOMIC DNA]</scope>
    <source>
        <strain evidence="11">ATCC 49049 / DSM 4359 / NBRC 107923 / NS-E</strain>
    </source>
</reference>
<dbReference type="Proteomes" id="UP000000445">
    <property type="component" value="Chromosome"/>
</dbReference>
<feature type="binding site" evidence="7">
    <location>
        <begin position="291"/>
        <end position="293"/>
    </location>
    <ligand>
        <name>substrate</name>
    </ligand>
</feature>
<evidence type="ECO:0000256" key="7">
    <source>
        <dbReference type="PIRSR" id="PIRSR038994-2"/>
    </source>
</evidence>
<dbReference type="NCBIfam" id="TIGR00221">
    <property type="entry name" value="nagA"/>
    <property type="match status" value="1"/>
</dbReference>
<keyword evidence="11" id="KW-1185">Reference proteome</keyword>
<feature type="binding site" evidence="8">
    <location>
        <position position="200"/>
    </location>
    <ligand>
        <name>Zn(2+)</name>
        <dbReference type="ChEBI" id="CHEBI:29105"/>
    </ligand>
</feature>
<keyword evidence="2 8" id="KW-0479">Metal-binding</keyword>
<dbReference type="GO" id="GO:0008448">
    <property type="term" value="F:N-acetylglucosamine-6-phosphate deacetylase activity"/>
    <property type="evidence" value="ECO:0007669"/>
    <property type="project" value="InterPro"/>
</dbReference>